<reference evidence="3 4" key="1">
    <citation type="submission" date="2019-10" db="EMBL/GenBank/DDBJ databases">
        <title>Two novel species isolated from a subtropical stream in China.</title>
        <authorList>
            <person name="Lu H."/>
        </authorList>
    </citation>
    <scope>NUCLEOTIDE SEQUENCE [LARGE SCALE GENOMIC DNA]</scope>
    <source>
        <strain evidence="3 4">FT29W</strain>
    </source>
</reference>
<gene>
    <name evidence="3" type="ORF">GEV02_28755</name>
</gene>
<evidence type="ECO:0000313" key="4">
    <source>
        <dbReference type="Proteomes" id="UP000440498"/>
    </source>
</evidence>
<sequence length="198" mass="22333">MKAKSVLIFSFLLLANVGALFYATRINQSFGSFELLANILIVTGATIIFRGVAMSKEERDELFKIGDEDKHFYVSKEEFLLFKIELMKKLGAPQASINKKDYELQITRANPPLRFSNKKLSSLFLEAEDFAEAGTLLVVLGTVLLMFISHVSKIHEEQEKEAERVKIEQSSKKSCMANESNKIESSAKNSKDEIKKSD</sequence>
<keyword evidence="2" id="KW-0812">Transmembrane</keyword>
<feature type="transmembrane region" description="Helical" evidence="2">
    <location>
        <begin position="6"/>
        <end position="23"/>
    </location>
</feature>
<organism evidence="3 4">
    <name type="scientific">Rugamonas aquatica</name>
    <dbReference type="NCBI Taxonomy" id="2743357"/>
    <lineage>
        <taxon>Bacteria</taxon>
        <taxon>Pseudomonadati</taxon>
        <taxon>Pseudomonadota</taxon>
        <taxon>Betaproteobacteria</taxon>
        <taxon>Burkholderiales</taxon>
        <taxon>Oxalobacteraceae</taxon>
        <taxon>Telluria group</taxon>
        <taxon>Rugamonas</taxon>
    </lineage>
</organism>
<proteinExistence type="predicted"/>
<feature type="compositionally biased region" description="Basic and acidic residues" evidence="1">
    <location>
        <begin position="189"/>
        <end position="198"/>
    </location>
</feature>
<name>A0A6A7NAZ9_9BURK</name>
<dbReference type="Proteomes" id="UP000440498">
    <property type="component" value="Unassembled WGS sequence"/>
</dbReference>
<protein>
    <submittedName>
        <fullName evidence="3">Uncharacterized protein</fullName>
    </submittedName>
</protein>
<dbReference type="EMBL" id="WHUG01000018">
    <property type="protein sequence ID" value="MQA42138.1"/>
    <property type="molecule type" value="Genomic_DNA"/>
</dbReference>
<keyword evidence="4" id="KW-1185">Reference proteome</keyword>
<dbReference type="RefSeq" id="WP_152841279.1">
    <property type="nucleotide sequence ID" value="NZ_WHUG01000018.1"/>
</dbReference>
<feature type="transmembrane region" description="Helical" evidence="2">
    <location>
        <begin position="35"/>
        <end position="53"/>
    </location>
</feature>
<evidence type="ECO:0000313" key="3">
    <source>
        <dbReference type="EMBL" id="MQA42138.1"/>
    </source>
</evidence>
<feature type="region of interest" description="Disordered" evidence="1">
    <location>
        <begin position="159"/>
        <end position="198"/>
    </location>
</feature>
<accession>A0A6A7NAZ9</accession>
<dbReference type="AlphaFoldDB" id="A0A6A7NAZ9"/>
<keyword evidence="2" id="KW-1133">Transmembrane helix</keyword>
<feature type="compositionally biased region" description="Polar residues" evidence="1">
    <location>
        <begin position="177"/>
        <end position="188"/>
    </location>
</feature>
<feature type="compositionally biased region" description="Basic and acidic residues" evidence="1">
    <location>
        <begin position="159"/>
        <end position="171"/>
    </location>
</feature>
<evidence type="ECO:0000256" key="2">
    <source>
        <dbReference type="SAM" id="Phobius"/>
    </source>
</evidence>
<evidence type="ECO:0000256" key="1">
    <source>
        <dbReference type="SAM" id="MobiDB-lite"/>
    </source>
</evidence>
<keyword evidence="2" id="KW-0472">Membrane</keyword>
<comment type="caution">
    <text evidence="3">The sequence shown here is derived from an EMBL/GenBank/DDBJ whole genome shotgun (WGS) entry which is preliminary data.</text>
</comment>